<dbReference type="Proteomes" id="UP000464378">
    <property type="component" value="Chromosome"/>
</dbReference>
<dbReference type="GO" id="GO:0004674">
    <property type="term" value="F:protein serine/threonine kinase activity"/>
    <property type="evidence" value="ECO:0007669"/>
    <property type="project" value="UniProtKB-KW"/>
</dbReference>
<dbReference type="SMART" id="SM00220">
    <property type="entry name" value="S_TKc"/>
    <property type="match status" value="1"/>
</dbReference>
<keyword evidence="2 5" id="KW-0547">Nucleotide-binding</keyword>
<dbReference type="EMBL" id="LR586016">
    <property type="protein sequence ID" value="VIP00879.1"/>
    <property type="molecule type" value="Genomic_DNA"/>
</dbReference>
<feature type="compositionally biased region" description="Basic and acidic residues" evidence="6">
    <location>
        <begin position="418"/>
        <end position="432"/>
    </location>
</feature>
<protein>
    <recommendedName>
        <fullName evidence="8">Protein kinase domain-containing protein</fullName>
    </recommendedName>
</protein>
<dbReference type="SUPFAM" id="SSF56112">
    <property type="entry name" value="Protein kinase-like (PK-like)"/>
    <property type="match status" value="1"/>
</dbReference>
<dbReference type="PANTHER" id="PTHR43289">
    <property type="entry name" value="MITOGEN-ACTIVATED PROTEIN KINASE KINASE KINASE 20-RELATED"/>
    <property type="match status" value="1"/>
</dbReference>
<dbReference type="CDD" id="cd14014">
    <property type="entry name" value="STKc_PknB_like"/>
    <property type="match status" value="1"/>
</dbReference>
<feature type="compositionally biased region" description="Low complexity" evidence="6">
    <location>
        <begin position="491"/>
        <end position="523"/>
    </location>
</feature>
<dbReference type="KEGG" id="tim:GMBLW1_30810"/>
<name>A0A6C2YHY6_9BACT</name>
<accession>A0A6C2YHY6</accession>
<feature type="domain" description="Protein kinase" evidence="8">
    <location>
        <begin position="78"/>
        <end position="345"/>
    </location>
</feature>
<feature type="compositionally biased region" description="Polar residues" evidence="6">
    <location>
        <begin position="395"/>
        <end position="407"/>
    </location>
</feature>
<dbReference type="InterPro" id="IPR008271">
    <property type="entry name" value="Ser/Thr_kinase_AS"/>
</dbReference>
<gene>
    <name evidence="9" type="ORF">GMBLW1_30810</name>
</gene>
<evidence type="ECO:0000256" key="3">
    <source>
        <dbReference type="ARBA" id="ARBA00022777"/>
    </source>
</evidence>
<evidence type="ECO:0000313" key="9">
    <source>
        <dbReference type="EMBL" id="VIP00879.1"/>
    </source>
</evidence>
<organism evidence="9">
    <name type="scientific">Tuwongella immobilis</name>
    <dbReference type="NCBI Taxonomy" id="692036"/>
    <lineage>
        <taxon>Bacteria</taxon>
        <taxon>Pseudomonadati</taxon>
        <taxon>Planctomycetota</taxon>
        <taxon>Planctomycetia</taxon>
        <taxon>Gemmatales</taxon>
        <taxon>Gemmataceae</taxon>
        <taxon>Tuwongella</taxon>
    </lineage>
</organism>
<evidence type="ECO:0000256" key="7">
    <source>
        <dbReference type="SAM" id="Phobius"/>
    </source>
</evidence>
<reference evidence="9" key="1">
    <citation type="submission" date="2019-04" db="EMBL/GenBank/DDBJ databases">
        <authorList>
            <consortium name="Science for Life Laboratories"/>
        </authorList>
    </citation>
    <scope>NUCLEOTIDE SEQUENCE</scope>
    <source>
        <strain evidence="9">MBLW1</strain>
    </source>
</reference>
<keyword evidence="7" id="KW-1133">Transmembrane helix</keyword>
<feature type="region of interest" description="Disordered" evidence="6">
    <location>
        <begin position="395"/>
        <end position="587"/>
    </location>
</feature>
<sequence>MTSDVSSESPVDRFLRAVLKSGLVERSVLQNVLRTAPASARTDATELSQFLLQNGLLTDYQRTKLLQGAWQGLILGPYRVMLPLGRGGMSTVYLAKDTSQPQERLVALKVLPPKKAKQEERMLARFQREMDFAQRLQHPNLTLTYAAGVISQVYYIAMEYIRGTSLQQAVIEQGPLPIGRIARLFADACAGLQAAHDAGLIHRDLKPSNLMVTSEGSMKILDLGLAMVEGEELPSDKTIVGGAGYVVGTMDYIAPEQAEDSTDVDARSDLYALGGAMYYALTGRPPFPGGSRLDKIRRHLSEFPEPITEINPMVPIDFELIVNTLLAKRPERRFQSAAQLREALLPWADPLPSSQSPSANLPRNPQDLLQELEEEHSHDRFSWNSIPVIPYSASVGKSGTNPTQSGVLASGGSTASKDSAKDTAKDSAKDAAKSSSAANASNIELSLPTSTASNATGGSGETATHPTSKTAIAAHSQPNPTAKPVAPPVTTPTSQPMPTAPVAPAAPVSVPSSSNAPVANAMPESEIPTGIIVPSPFTTRSSRSLKRPASAASPAPAPPQPTNATTAPATTSDATIVGTPDSAGRSGSILSRLRTSMQRQPLFWIVGGVLLAIMLLTFLFAVVF</sequence>
<keyword evidence="1" id="KW-0808">Transferase</keyword>
<keyword evidence="7" id="KW-0812">Transmembrane</keyword>
<feature type="compositionally biased region" description="Low complexity" evidence="6">
    <location>
        <begin position="433"/>
        <end position="442"/>
    </location>
</feature>
<dbReference type="PROSITE" id="PS50011">
    <property type="entry name" value="PROTEIN_KINASE_DOM"/>
    <property type="match status" value="1"/>
</dbReference>
<evidence type="ECO:0000256" key="4">
    <source>
        <dbReference type="ARBA" id="ARBA00022840"/>
    </source>
</evidence>
<dbReference type="InterPro" id="IPR017441">
    <property type="entry name" value="Protein_kinase_ATP_BS"/>
</dbReference>
<dbReference type="PROSITE" id="PS00108">
    <property type="entry name" value="PROTEIN_KINASE_ST"/>
    <property type="match status" value="1"/>
</dbReference>
<feature type="compositionally biased region" description="Low complexity" evidence="6">
    <location>
        <begin position="562"/>
        <end position="575"/>
    </location>
</feature>
<dbReference type="PROSITE" id="PS00107">
    <property type="entry name" value="PROTEIN_KINASE_ATP"/>
    <property type="match status" value="1"/>
</dbReference>
<evidence type="ECO:0000313" key="10">
    <source>
        <dbReference type="Proteomes" id="UP000464378"/>
    </source>
</evidence>
<dbReference type="InterPro" id="IPR000719">
    <property type="entry name" value="Prot_kinase_dom"/>
</dbReference>
<evidence type="ECO:0000256" key="5">
    <source>
        <dbReference type="PROSITE-ProRule" id="PRU10141"/>
    </source>
</evidence>
<dbReference type="EMBL" id="LR593887">
    <property type="protein sequence ID" value="VTR97176.1"/>
    <property type="molecule type" value="Genomic_DNA"/>
</dbReference>
<keyword evidence="3 9" id="KW-0418">Kinase</keyword>
<feature type="transmembrane region" description="Helical" evidence="7">
    <location>
        <begin position="602"/>
        <end position="623"/>
    </location>
</feature>
<evidence type="ECO:0000259" key="8">
    <source>
        <dbReference type="PROSITE" id="PS50011"/>
    </source>
</evidence>
<dbReference type="RefSeq" id="WP_162656046.1">
    <property type="nucleotide sequence ID" value="NZ_LR593887.1"/>
</dbReference>
<dbReference type="InParanoid" id="A0A6C2YHY6"/>
<dbReference type="Gene3D" id="1.10.510.10">
    <property type="entry name" value="Transferase(Phosphotransferase) domain 1"/>
    <property type="match status" value="1"/>
</dbReference>
<keyword evidence="10" id="KW-1185">Reference proteome</keyword>
<feature type="binding site" evidence="5">
    <location>
        <position position="109"/>
    </location>
    <ligand>
        <name>ATP</name>
        <dbReference type="ChEBI" id="CHEBI:30616"/>
    </ligand>
</feature>
<keyword evidence="4 5" id="KW-0067">ATP-binding</keyword>
<dbReference type="GO" id="GO:0005524">
    <property type="term" value="F:ATP binding"/>
    <property type="evidence" value="ECO:0007669"/>
    <property type="project" value="UniProtKB-UniRule"/>
</dbReference>
<dbReference type="InterPro" id="IPR011009">
    <property type="entry name" value="Kinase-like_dom_sf"/>
</dbReference>
<dbReference type="Pfam" id="PF00069">
    <property type="entry name" value="Pkinase"/>
    <property type="match status" value="1"/>
</dbReference>
<evidence type="ECO:0000256" key="6">
    <source>
        <dbReference type="SAM" id="MobiDB-lite"/>
    </source>
</evidence>
<keyword evidence="7" id="KW-0472">Membrane</keyword>
<dbReference type="PANTHER" id="PTHR43289:SF6">
    <property type="entry name" value="SERINE_THREONINE-PROTEIN KINASE NEKL-3"/>
    <property type="match status" value="1"/>
</dbReference>
<evidence type="ECO:0000256" key="2">
    <source>
        <dbReference type="ARBA" id="ARBA00022741"/>
    </source>
</evidence>
<dbReference type="AlphaFoldDB" id="A0A6C2YHY6"/>
<keyword evidence="9" id="KW-0723">Serine/threonine-protein kinase</keyword>
<feature type="compositionally biased region" description="Polar residues" evidence="6">
    <location>
        <begin position="443"/>
        <end position="470"/>
    </location>
</feature>
<proteinExistence type="predicted"/>
<dbReference type="Gene3D" id="3.30.200.20">
    <property type="entry name" value="Phosphorylase Kinase, domain 1"/>
    <property type="match status" value="1"/>
</dbReference>
<evidence type="ECO:0000256" key="1">
    <source>
        <dbReference type="ARBA" id="ARBA00022679"/>
    </source>
</evidence>